<protein>
    <recommendedName>
        <fullName evidence="2">Phasin domain-containing protein</fullName>
    </recommendedName>
</protein>
<evidence type="ECO:0008006" key="2">
    <source>
        <dbReference type="Google" id="ProtNLM"/>
    </source>
</evidence>
<name>H9BWY4_9ARCH</name>
<reference evidence="1" key="1">
    <citation type="submission" date="2011-11" db="EMBL/GenBank/DDBJ databases">
        <title>Construction and analysis of a metagenome of deep-sea sediment.</title>
        <authorList>
            <person name="Huo Y.-Y."/>
            <person name="Cheng H."/>
            <person name="Wu M."/>
        </authorList>
    </citation>
    <scope>NUCLEOTIDE SEQUENCE</scope>
</reference>
<organism evidence="1">
    <name type="scientific">uncultured archaeon W4-93a</name>
    <dbReference type="NCBI Taxonomy" id="1131007"/>
    <lineage>
        <taxon>Archaea</taxon>
        <taxon>environmental samples</taxon>
    </lineage>
</organism>
<evidence type="ECO:0000313" key="1">
    <source>
        <dbReference type="EMBL" id="AFD03306.1"/>
    </source>
</evidence>
<dbReference type="EMBL" id="JQ085821">
    <property type="protein sequence ID" value="AFD03306.1"/>
    <property type="molecule type" value="Genomic_DNA"/>
</dbReference>
<accession>H9BWY4</accession>
<dbReference type="AlphaFoldDB" id="H9BWY4"/>
<sequence>MSTTEKTTNTKDVYGVSQQNVDKYFNGIKQQVPRYHQSVTNVQQEYLDACENIINSSITLQKEFARKAGITTNVPEAALRAIRDTTEEIVKASTIQNQIALATIDATQQNIKTFNDNAKAFADLNKNILQSWISAFTQRNN</sequence>
<proteinExistence type="predicted"/>